<organism evidence="2 3">
    <name type="scientific">Stylophora pistillata</name>
    <name type="common">Smooth cauliflower coral</name>
    <dbReference type="NCBI Taxonomy" id="50429"/>
    <lineage>
        <taxon>Eukaryota</taxon>
        <taxon>Metazoa</taxon>
        <taxon>Cnidaria</taxon>
        <taxon>Anthozoa</taxon>
        <taxon>Hexacorallia</taxon>
        <taxon>Scleractinia</taxon>
        <taxon>Astrocoeniina</taxon>
        <taxon>Pocilloporidae</taxon>
        <taxon>Stylophora</taxon>
    </lineage>
</organism>
<dbReference type="OrthoDB" id="10549522at2759"/>
<dbReference type="Proteomes" id="UP000225706">
    <property type="component" value="Unassembled WGS sequence"/>
</dbReference>
<feature type="compositionally biased region" description="Polar residues" evidence="1">
    <location>
        <begin position="149"/>
        <end position="165"/>
    </location>
</feature>
<comment type="caution">
    <text evidence="2">The sequence shown here is derived from an EMBL/GenBank/DDBJ whole genome shotgun (WGS) entry which is preliminary data.</text>
</comment>
<sequence length="285" mass="31466">MYLRRSIPPHVIPRPSSDHFHDRVTCTYEVPPSSKLQSIDPVHVQQAQSSTELTVHLTLSQTESGQATYETGSDCKNESGYDDMDETNGESRSGCEGCSEIQETEREKAMMVGGKKGIEQPPTLCDEKKENKDNVYAVVQNERKGKVNSEATVLKPSQSRPQDGTSGLPVNKASEVHCIGRSSHQTDSGLDNNAKAPKSETPQADGNNEYLYAAVDMTTKKKKPPQMPPPYRGLLYADLVHTRENSAKPLQEQSQTVYAQIDHVKTANVEISQQNLKETKEGGHK</sequence>
<keyword evidence="3" id="KW-1185">Reference proteome</keyword>
<feature type="compositionally biased region" description="Polar residues" evidence="1">
    <location>
        <begin position="62"/>
        <end position="71"/>
    </location>
</feature>
<feature type="region of interest" description="Disordered" evidence="1">
    <location>
        <begin position="62"/>
        <end position="208"/>
    </location>
</feature>
<proteinExistence type="predicted"/>
<evidence type="ECO:0000313" key="2">
    <source>
        <dbReference type="EMBL" id="PFX15288.1"/>
    </source>
</evidence>
<name>A0A2B4RFY3_STYPI</name>
<evidence type="ECO:0000313" key="3">
    <source>
        <dbReference type="Proteomes" id="UP000225706"/>
    </source>
</evidence>
<reference evidence="3" key="1">
    <citation type="journal article" date="2017" name="bioRxiv">
        <title>Comparative analysis of the genomes of Stylophora pistillata and Acropora digitifera provides evidence for extensive differences between species of corals.</title>
        <authorList>
            <person name="Voolstra C.R."/>
            <person name="Li Y."/>
            <person name="Liew Y.J."/>
            <person name="Baumgarten S."/>
            <person name="Zoccola D."/>
            <person name="Flot J.-F."/>
            <person name="Tambutte S."/>
            <person name="Allemand D."/>
            <person name="Aranda M."/>
        </authorList>
    </citation>
    <scope>NUCLEOTIDE SEQUENCE [LARGE SCALE GENOMIC DNA]</scope>
</reference>
<dbReference type="EMBL" id="LSMT01000664">
    <property type="protein sequence ID" value="PFX15288.1"/>
    <property type="molecule type" value="Genomic_DNA"/>
</dbReference>
<feature type="compositionally biased region" description="Polar residues" evidence="1">
    <location>
        <begin position="182"/>
        <end position="191"/>
    </location>
</feature>
<accession>A0A2B4RFY3</accession>
<dbReference type="AlphaFoldDB" id="A0A2B4RFY3"/>
<gene>
    <name evidence="2" type="ORF">AWC38_SpisGene20492</name>
</gene>
<protein>
    <submittedName>
        <fullName evidence="2">Uncharacterized protein</fullName>
    </submittedName>
</protein>
<evidence type="ECO:0000256" key="1">
    <source>
        <dbReference type="SAM" id="MobiDB-lite"/>
    </source>
</evidence>